<evidence type="ECO:0000256" key="11">
    <source>
        <dbReference type="ARBA" id="ARBA00023136"/>
    </source>
</evidence>
<dbReference type="AlphaFoldDB" id="A0A6P8GDZ3"/>
<dbReference type="Pfam" id="PF00067">
    <property type="entry name" value="p450"/>
    <property type="match status" value="1"/>
</dbReference>
<keyword evidence="9 13" id="KW-0408">Iron</keyword>
<evidence type="ECO:0000256" key="12">
    <source>
        <dbReference type="ARBA" id="ARBA00023221"/>
    </source>
</evidence>
<evidence type="ECO:0000256" key="4">
    <source>
        <dbReference type="ARBA" id="ARBA00010617"/>
    </source>
</evidence>
<dbReference type="GO" id="GO:0005789">
    <property type="term" value="C:endoplasmic reticulum membrane"/>
    <property type="evidence" value="ECO:0007669"/>
    <property type="project" value="UniProtKB-SubCell"/>
</dbReference>
<organism evidence="16 17">
    <name type="scientific">Clupea harengus</name>
    <name type="common">Atlantic herring</name>
    <dbReference type="NCBI Taxonomy" id="7950"/>
    <lineage>
        <taxon>Eukaryota</taxon>
        <taxon>Metazoa</taxon>
        <taxon>Chordata</taxon>
        <taxon>Craniata</taxon>
        <taxon>Vertebrata</taxon>
        <taxon>Euteleostomi</taxon>
        <taxon>Actinopterygii</taxon>
        <taxon>Neopterygii</taxon>
        <taxon>Teleostei</taxon>
        <taxon>Clupei</taxon>
        <taxon>Clupeiformes</taxon>
        <taxon>Clupeoidei</taxon>
        <taxon>Clupeidae</taxon>
        <taxon>Clupea</taxon>
    </lineage>
</organism>
<dbReference type="KEGG" id="char:105890056"/>
<evidence type="ECO:0000256" key="2">
    <source>
        <dbReference type="ARBA" id="ARBA00004586"/>
    </source>
</evidence>
<evidence type="ECO:0000256" key="13">
    <source>
        <dbReference type="PIRNR" id="PIRNR000047"/>
    </source>
</evidence>
<dbReference type="InterPro" id="IPR050529">
    <property type="entry name" value="CYP450_sterol_14alpha_dmase"/>
</dbReference>
<feature type="binding site" description="axial binding residue" evidence="14">
    <location>
        <position position="380"/>
    </location>
    <ligand>
        <name>heme</name>
        <dbReference type="ChEBI" id="CHEBI:30413"/>
    </ligand>
    <ligandPart>
        <name>Fe</name>
        <dbReference type="ChEBI" id="CHEBI:18248"/>
    </ligandPart>
</feature>
<accession>A0A6P8GDZ3</accession>
<evidence type="ECO:0000256" key="6">
    <source>
        <dbReference type="ARBA" id="ARBA00022723"/>
    </source>
</evidence>
<dbReference type="SUPFAM" id="SSF48264">
    <property type="entry name" value="Cytochrome P450"/>
    <property type="match status" value="1"/>
</dbReference>
<keyword evidence="16" id="KW-1185">Reference proteome</keyword>
<comment type="cofactor">
    <cofactor evidence="1 13 14">
        <name>heme</name>
        <dbReference type="ChEBI" id="CHEBI:30413"/>
    </cofactor>
</comment>
<dbReference type="GO" id="GO:0016705">
    <property type="term" value="F:oxidoreductase activity, acting on paired donors, with incorporation or reduction of molecular oxygen"/>
    <property type="evidence" value="ECO:0007669"/>
    <property type="project" value="InterPro"/>
</dbReference>
<dbReference type="Gene3D" id="1.10.630.10">
    <property type="entry name" value="Cytochrome P450"/>
    <property type="match status" value="1"/>
</dbReference>
<feature type="binding site" evidence="15">
    <location>
        <position position="225"/>
    </location>
    <ligand>
        <name>substrate</name>
    </ligand>
</feature>
<proteinExistence type="inferred from homology"/>
<evidence type="ECO:0000256" key="7">
    <source>
        <dbReference type="ARBA" id="ARBA00022824"/>
    </source>
</evidence>
<evidence type="ECO:0000256" key="1">
    <source>
        <dbReference type="ARBA" id="ARBA00001971"/>
    </source>
</evidence>
<evidence type="ECO:0000313" key="16">
    <source>
        <dbReference type="Proteomes" id="UP000515152"/>
    </source>
</evidence>
<reference evidence="17" key="1">
    <citation type="submission" date="2025-08" db="UniProtKB">
        <authorList>
            <consortium name="RefSeq"/>
        </authorList>
    </citation>
    <scope>IDENTIFICATION</scope>
</reference>
<evidence type="ECO:0000313" key="17">
    <source>
        <dbReference type="RefSeq" id="XP_031435261.1"/>
    </source>
</evidence>
<gene>
    <name evidence="17" type="primary">LOC105890056</name>
</gene>
<dbReference type="PRINTS" id="PR00465">
    <property type="entry name" value="EP450IV"/>
</dbReference>
<dbReference type="PIRSF" id="PIRSF000047">
    <property type="entry name" value="Cytochrome_CYPVIIA1"/>
    <property type="match status" value="1"/>
</dbReference>
<dbReference type="InterPro" id="IPR002403">
    <property type="entry name" value="Cyt_P450_E_grp-IV"/>
</dbReference>
<keyword evidence="12" id="KW-0753">Steroid metabolism</keyword>
<dbReference type="PANTHER" id="PTHR24304">
    <property type="entry name" value="CYTOCHROME P450 FAMILY 7"/>
    <property type="match status" value="1"/>
</dbReference>
<dbReference type="GO" id="GO:0008395">
    <property type="term" value="F:steroid hydroxylase activity"/>
    <property type="evidence" value="ECO:0007669"/>
    <property type="project" value="TreeGrafter"/>
</dbReference>
<evidence type="ECO:0000256" key="5">
    <source>
        <dbReference type="ARBA" id="ARBA00022617"/>
    </source>
</evidence>
<comment type="subcellular location">
    <subcellularLocation>
        <location evidence="2 13">Endoplasmic reticulum membrane</location>
    </subcellularLocation>
</comment>
<evidence type="ECO:0000256" key="14">
    <source>
        <dbReference type="PIRSR" id="PIRSR000047-1"/>
    </source>
</evidence>
<dbReference type="OrthoDB" id="6692864at2759"/>
<keyword evidence="11 13" id="KW-0472">Membrane</keyword>
<comment type="similarity">
    <text evidence="4 13">Belongs to the cytochrome P450 family.</text>
</comment>
<evidence type="ECO:0000256" key="3">
    <source>
        <dbReference type="ARBA" id="ARBA00004860"/>
    </source>
</evidence>
<protein>
    <submittedName>
        <fullName evidence="17">25-hydroxycholesterol 7-alpha-hydroxylase</fullName>
    </submittedName>
</protein>
<sequence length="457" mass="51599">MTFVMDPLLYPAVTKHGRQLDFHAFSDRVAPPTFGYPPTRGGAYPGLSDRIHSTFQLLQGESLAHLSQGMLGNLLAALRHHFLCEREGAEKPEGGRACQEAEPEWREAGLYSLCERLMFGASLRTLYGTHTHTHSPGALERLRGKFSAFDAWFPLLVGGVPIRLLGRTNALRGELIGHFHPRSVQQWDDPSDFIRARTQLLNEYPLTDVEKGAHHFAILWASVGNTIPAAFWVVYHLLAYPEAFAAVKSEIQEVLGIQGEGLALDDDITITNEELDRMIYLESAVCESLRLCSAAMNVRVCQEDFQLPLNSQHSVRLRKDDIIVLYPQSMHMDPDIYPQPQVYRFDRFVSGDGRRRSDFSKKGQRLRYFLMPFGSGGSKCPGRFFARAELKQLVCVLLLYCRLELAHTHAHTHTHTPPALDTSRAGLGILPPKGDVSVRYTPIREKEKKEERERENV</sequence>
<dbReference type="Proteomes" id="UP000515152">
    <property type="component" value="Chromosome 13"/>
</dbReference>
<dbReference type="InterPro" id="IPR024204">
    <property type="entry name" value="Cyt_P450_CYP7A1-type"/>
</dbReference>
<comment type="pathway">
    <text evidence="3">Lipid metabolism; bile acid biosynthesis.</text>
</comment>
<dbReference type="GO" id="GO:0020037">
    <property type="term" value="F:heme binding"/>
    <property type="evidence" value="ECO:0007669"/>
    <property type="project" value="InterPro"/>
</dbReference>
<dbReference type="GeneID" id="105890056"/>
<evidence type="ECO:0000256" key="9">
    <source>
        <dbReference type="ARBA" id="ARBA00023004"/>
    </source>
</evidence>
<dbReference type="InterPro" id="IPR036396">
    <property type="entry name" value="Cyt_P450_sf"/>
</dbReference>
<name>A0A6P8GDZ3_CLUHA</name>
<evidence type="ECO:0000256" key="10">
    <source>
        <dbReference type="ARBA" id="ARBA00023098"/>
    </source>
</evidence>
<keyword evidence="8" id="KW-0560">Oxidoreductase</keyword>
<keyword evidence="5 13" id="KW-0349">Heme</keyword>
<dbReference type="RefSeq" id="XP_031435261.1">
    <property type="nucleotide sequence ID" value="XM_031579401.2"/>
</dbReference>
<dbReference type="PANTHER" id="PTHR24304:SF0">
    <property type="entry name" value="CYTOCHROME P450 7B1"/>
    <property type="match status" value="1"/>
</dbReference>
<dbReference type="GO" id="GO:0042632">
    <property type="term" value="P:cholesterol homeostasis"/>
    <property type="evidence" value="ECO:0007669"/>
    <property type="project" value="TreeGrafter"/>
</dbReference>
<evidence type="ECO:0000256" key="8">
    <source>
        <dbReference type="ARBA" id="ARBA00023002"/>
    </source>
</evidence>
<keyword evidence="7 13" id="KW-0256">Endoplasmic reticulum</keyword>
<keyword evidence="6 13" id="KW-0479">Metal-binding</keyword>
<dbReference type="GO" id="GO:0006699">
    <property type="term" value="P:bile acid biosynthetic process"/>
    <property type="evidence" value="ECO:0007669"/>
    <property type="project" value="TreeGrafter"/>
</dbReference>
<dbReference type="InterPro" id="IPR001128">
    <property type="entry name" value="Cyt_P450"/>
</dbReference>
<dbReference type="GO" id="GO:0005506">
    <property type="term" value="F:iron ion binding"/>
    <property type="evidence" value="ECO:0007669"/>
    <property type="project" value="InterPro"/>
</dbReference>
<keyword evidence="10" id="KW-0443">Lipid metabolism</keyword>
<evidence type="ECO:0000256" key="15">
    <source>
        <dbReference type="PIRSR" id="PIRSR000047-2"/>
    </source>
</evidence>